<dbReference type="Proteomes" id="UP000234181">
    <property type="component" value="Unassembled WGS sequence"/>
</dbReference>
<comment type="caution">
    <text evidence="2">The sequence shown here is derived from an EMBL/GenBank/DDBJ whole genome shotgun (WGS) entry which is preliminary data.</text>
</comment>
<evidence type="ECO:0000313" key="4">
    <source>
        <dbReference type="Proteomes" id="UP000234166"/>
    </source>
</evidence>
<feature type="region of interest" description="Disordered" evidence="1">
    <location>
        <begin position="61"/>
        <end position="84"/>
    </location>
</feature>
<feature type="compositionally biased region" description="Acidic residues" evidence="1">
    <location>
        <begin position="73"/>
        <end position="82"/>
    </location>
</feature>
<accession>A0AB38DUN9</accession>
<dbReference type="EMBL" id="OCYS01000002">
    <property type="protein sequence ID" value="SON76416.1"/>
    <property type="molecule type" value="Genomic_DNA"/>
</dbReference>
<organism evidence="2 4">
    <name type="scientific">Xanthomonas campestris pv. phaseoli</name>
    <dbReference type="NCBI Taxonomy" id="317013"/>
    <lineage>
        <taxon>Bacteria</taxon>
        <taxon>Pseudomonadati</taxon>
        <taxon>Pseudomonadota</taxon>
        <taxon>Gammaproteobacteria</taxon>
        <taxon>Lysobacterales</taxon>
        <taxon>Lysobacteraceae</taxon>
        <taxon>Xanthomonas</taxon>
    </lineage>
</organism>
<evidence type="ECO:0000256" key="1">
    <source>
        <dbReference type="SAM" id="MobiDB-lite"/>
    </source>
</evidence>
<gene>
    <name evidence="3" type="ORF">XAP6984_140033</name>
    <name evidence="2" type="ORF">XAP7430_100012</name>
</gene>
<evidence type="ECO:0000313" key="2">
    <source>
        <dbReference type="EMBL" id="SON76416.1"/>
    </source>
</evidence>
<dbReference type="Proteomes" id="UP000234166">
    <property type="component" value="Unassembled WGS sequence"/>
</dbReference>
<dbReference type="EMBL" id="OCYT01000046">
    <property type="protein sequence ID" value="SON77774.1"/>
    <property type="molecule type" value="Genomic_DNA"/>
</dbReference>
<protein>
    <submittedName>
        <fullName evidence="2">Uncharacterized protein</fullName>
    </submittedName>
</protein>
<evidence type="ECO:0000313" key="3">
    <source>
        <dbReference type="EMBL" id="SON77774.1"/>
    </source>
</evidence>
<proteinExistence type="predicted"/>
<reference evidence="4 5" key="1">
    <citation type="submission" date="2017-10" db="EMBL/GenBank/DDBJ databases">
        <authorList>
            <person name="Regsiter A."/>
            <person name="William W."/>
        </authorList>
    </citation>
    <scope>NUCLEOTIDE SEQUENCE [LARGE SCALE GENOMIC DNA]</scope>
    <source>
        <strain evidence="3 5">CFBP6984</strain>
        <strain evidence="2 4">CFBP7430</strain>
    </source>
</reference>
<evidence type="ECO:0000313" key="5">
    <source>
        <dbReference type="Proteomes" id="UP000234181"/>
    </source>
</evidence>
<dbReference type="AlphaFoldDB" id="A0AB38DUN9"/>
<keyword evidence="5" id="KW-1185">Reference proteome</keyword>
<name>A0AB38DUN9_XANCH</name>
<sequence>MDDAIMTRIYGYHGNRTTDIYNSARFPERRYAVIGVYGYNRRLEGGLARVDNTHPCSYGPSADYWVDERDRDSDEQELDDDYRDTSFFAGATTSAATRECWPASGVERQVRPTEGTSASHPSAAGAVRPGLPPVVCAVGSPIGCRVRPDRGSYASTTVALPAYQQHTRGRQPVYE</sequence>